<dbReference type="EMBL" id="CP011454">
    <property type="protein sequence ID" value="AMW04713.1"/>
    <property type="molecule type" value="Genomic_DNA"/>
</dbReference>
<name>A0A143BJE4_9BACT</name>
<evidence type="ECO:0000313" key="1">
    <source>
        <dbReference type="EMBL" id="AMW04713.1"/>
    </source>
</evidence>
<dbReference type="Proteomes" id="UP000076404">
    <property type="component" value="Chromosome"/>
</dbReference>
<evidence type="ECO:0000313" key="2">
    <source>
        <dbReference type="Proteomes" id="UP000076404"/>
    </source>
</evidence>
<proteinExistence type="predicted"/>
<organism evidence="1 2">
    <name type="scientific">Gemmatimonas phototrophica</name>
    <dbReference type="NCBI Taxonomy" id="1379270"/>
    <lineage>
        <taxon>Bacteria</taxon>
        <taxon>Pseudomonadati</taxon>
        <taxon>Gemmatimonadota</taxon>
        <taxon>Gemmatimonadia</taxon>
        <taxon>Gemmatimonadales</taxon>
        <taxon>Gemmatimonadaceae</taxon>
        <taxon>Gemmatimonas</taxon>
    </lineage>
</organism>
<dbReference type="RefSeq" id="WP_026850467.1">
    <property type="nucleotide sequence ID" value="NZ_CP011454.1"/>
</dbReference>
<dbReference type="KEGG" id="gph:GEMMAAP_07400"/>
<sequence>MSLTPHQYTTSWVRRLRAFTALVLLALMPWSAAQARQLRQYGAGPALHPNVTLSIPGNSRFAAALSGRDTVQGHLLAMGIHWEQLRKTLPAFVLGAHEAAWVVPLPLGDAGEHGPALLAVVHDANGDATALELFVHNEERFAKRVPRDDGVQRTSLAAKRNLQQVQALHGTGGSTRFLAASRARVMAILQVASASGPSQLVQYRFDPSGRITSLRTVLPLGVLCCNSSGSNETFAFMITPP</sequence>
<dbReference type="STRING" id="1379270.GEMMAAP_07400"/>
<reference evidence="1 2" key="1">
    <citation type="journal article" date="2014" name="Proc. Natl. Acad. Sci. U.S.A.">
        <title>Functional type 2 photosynthetic reaction centers found in the rare bacterial phylum Gemmatimonadetes.</title>
        <authorList>
            <person name="Zeng Y."/>
            <person name="Feng F."/>
            <person name="Medova H."/>
            <person name="Dean J."/>
            <person name="Koblizek M."/>
        </authorList>
    </citation>
    <scope>NUCLEOTIDE SEQUENCE [LARGE SCALE GENOMIC DNA]</scope>
    <source>
        <strain evidence="1 2">AP64</strain>
    </source>
</reference>
<protein>
    <submittedName>
        <fullName evidence="1">Uncharacterized protein</fullName>
    </submittedName>
</protein>
<dbReference type="AlphaFoldDB" id="A0A143BJE4"/>
<reference evidence="1 2" key="2">
    <citation type="journal article" date="2016" name="Environ. Microbiol. Rep.">
        <title>Metagenomic evidence for the presence of phototrophic Gemmatimonadetes bacteria in diverse environments.</title>
        <authorList>
            <person name="Zeng Y."/>
            <person name="Baumbach J."/>
            <person name="Barbosa E.G."/>
            <person name="Azevedo V."/>
            <person name="Zhang C."/>
            <person name="Koblizek M."/>
        </authorList>
    </citation>
    <scope>NUCLEOTIDE SEQUENCE [LARGE SCALE GENOMIC DNA]</scope>
    <source>
        <strain evidence="1 2">AP64</strain>
    </source>
</reference>
<keyword evidence="2" id="KW-1185">Reference proteome</keyword>
<accession>A0A143BJE4</accession>
<gene>
    <name evidence="1" type="ORF">GEMMAAP_07400</name>
</gene>